<dbReference type="OrthoDB" id="8081243at2"/>
<proteinExistence type="predicted"/>
<dbReference type="Proteomes" id="UP000318483">
    <property type="component" value="Chromosome"/>
</dbReference>
<protein>
    <submittedName>
        <fullName evidence="1">Uncharacterized protein</fullName>
    </submittedName>
</protein>
<sequence>MRQADPMAAAQGYTPRDFAPLDPWELGGVSFKVYSIALQGSHRTLSLEVAARDFVVETLPDLIAREGDAKGVGYIILHEGEDANWLLMHWWAHGEICCQSLASADKGSVVFRSLDVRPLMACVWELQIINFETHAFIDTMLVRGETADAYLATQLSEGRY</sequence>
<gene>
    <name evidence="1" type="ORF">FPZ52_00045</name>
</gene>
<dbReference type="EMBL" id="CP042261">
    <property type="protein sequence ID" value="QDY68178.1"/>
    <property type="molecule type" value="Genomic_DNA"/>
</dbReference>
<dbReference type="RefSeq" id="WP_146362551.1">
    <property type="nucleotide sequence ID" value="NZ_CP042261.1"/>
</dbReference>
<reference evidence="1 2" key="1">
    <citation type="submission" date="2019-07" db="EMBL/GenBank/DDBJ databases">
        <title>Litoreibacter alkalisoli sp. nov., isolated from saline-alkaline soil.</title>
        <authorList>
            <person name="Wang S."/>
            <person name="Xu L."/>
            <person name="Xing Y.-T."/>
            <person name="Sun J.-Q."/>
        </authorList>
    </citation>
    <scope>NUCLEOTIDE SEQUENCE [LARGE SCALE GENOMIC DNA]</scope>
    <source>
        <strain evidence="1 2">LN3S51</strain>
    </source>
</reference>
<accession>A0A5B8IUQ4</accession>
<keyword evidence="2" id="KW-1185">Reference proteome</keyword>
<dbReference type="KEGG" id="lit:FPZ52_00045"/>
<evidence type="ECO:0000313" key="1">
    <source>
        <dbReference type="EMBL" id="QDY68178.1"/>
    </source>
</evidence>
<dbReference type="AlphaFoldDB" id="A0A5B8IUQ4"/>
<evidence type="ECO:0000313" key="2">
    <source>
        <dbReference type="Proteomes" id="UP000318483"/>
    </source>
</evidence>
<organism evidence="1 2">
    <name type="scientific">Qingshengfaniella alkalisoli</name>
    <dbReference type="NCBI Taxonomy" id="2599296"/>
    <lineage>
        <taxon>Bacteria</taxon>
        <taxon>Pseudomonadati</taxon>
        <taxon>Pseudomonadota</taxon>
        <taxon>Alphaproteobacteria</taxon>
        <taxon>Rhodobacterales</taxon>
        <taxon>Paracoccaceae</taxon>
        <taxon>Qingshengfaniella</taxon>
    </lineage>
</organism>
<name>A0A5B8IUQ4_9RHOB</name>